<proteinExistence type="predicted"/>
<gene>
    <name evidence="1" type="primary">FLJ14346</name>
    <name evidence="2" type="ORF">hCG_1992149</name>
</gene>
<evidence type="ECO:0000313" key="2">
    <source>
        <dbReference type="EMBL" id="EAW55605.1"/>
    </source>
</evidence>
<accession>Q53SH9</accession>
<reference evidence="1" key="4">
    <citation type="submission" date="2003-02" db="EMBL/GenBank/DDBJ databases">
        <authorList>
            <person name="Waterston R."/>
        </authorList>
    </citation>
    <scope>NUCLEOTIDE SEQUENCE</scope>
</reference>
<organism evidence="1">
    <name type="scientific">Homo sapiens</name>
    <name type="common">Human</name>
    <dbReference type="NCBI Taxonomy" id="9606"/>
    <lineage>
        <taxon>Eukaryota</taxon>
        <taxon>Metazoa</taxon>
        <taxon>Chordata</taxon>
        <taxon>Craniata</taxon>
        <taxon>Vertebrata</taxon>
        <taxon>Euteleostomi</taxon>
        <taxon>Mammalia</taxon>
        <taxon>Eutheria</taxon>
        <taxon>Euarchontoglires</taxon>
        <taxon>Primates</taxon>
        <taxon>Haplorrhini</taxon>
        <taxon>Catarrhini</taxon>
        <taxon>Hominidae</taxon>
        <taxon>Homo</taxon>
    </lineage>
</organism>
<reference evidence="1" key="3">
    <citation type="submission" date="2002-01" db="EMBL/GenBank/DDBJ databases">
        <authorList>
            <person name="Waterston R.H."/>
        </authorList>
    </citation>
    <scope>NUCLEOTIDE SEQUENCE</scope>
</reference>
<reference evidence="2" key="6">
    <citation type="submission" date="2005-07" db="EMBL/GenBank/DDBJ databases">
        <authorList>
            <person name="Mural R.J."/>
            <person name="Istrail S."/>
            <person name="Sutton G."/>
            <person name="Florea L."/>
            <person name="Halpern A.L."/>
            <person name="Mobarry C.M."/>
            <person name="Lippert R."/>
            <person name="Walenz B."/>
            <person name="Shatkay H."/>
            <person name="Dew I."/>
            <person name="Miller J.R."/>
            <person name="Flanigan M.J."/>
            <person name="Edwards N.J."/>
            <person name="Bolanos R."/>
            <person name="Fasulo D."/>
            <person name="Halldorsson B.V."/>
            <person name="Hannenhalli S."/>
            <person name="Turner R."/>
            <person name="Yooseph S."/>
            <person name="Lu F."/>
            <person name="Nusskern D.R."/>
            <person name="Shue B.C."/>
            <person name="Zheng X.H."/>
            <person name="Zhong F."/>
            <person name="Delcher A.L."/>
            <person name="Huson D.H."/>
            <person name="Kravitz S.A."/>
            <person name="Mouchard L."/>
            <person name="Reinert K."/>
            <person name="Remington K.A."/>
            <person name="Clark A.G."/>
            <person name="Waterman M.S."/>
            <person name="Eichler E.E."/>
            <person name="Adams M.D."/>
            <person name="Hunkapiller M.W."/>
            <person name="Myers E.W."/>
            <person name="Venter J.C."/>
        </authorList>
    </citation>
    <scope>NUCLEOTIDE SEQUENCE</scope>
</reference>
<reference evidence="1" key="1">
    <citation type="submission" date="2000-01" db="EMBL/GenBank/DDBJ databases">
        <title>The sequence of Homo sapiens BAC clone RP11-397H17.</title>
        <authorList>
            <person name="Maupin R."/>
            <person name="Cordes M."/>
            <person name="Doebber A."/>
        </authorList>
    </citation>
    <scope>NUCLEOTIDE SEQUENCE</scope>
</reference>
<name>Q53SH9_HUMAN</name>
<dbReference type="EMBL" id="AC018804">
    <property type="protein sequence ID" value="AAY14884.1"/>
    <property type="molecule type" value="Genomic_DNA"/>
</dbReference>
<dbReference type="AlphaFoldDB" id="Q53SH9"/>
<protein>
    <submittedName>
        <fullName evidence="1">Uncharacterized protein FLJ14346</fullName>
    </submittedName>
</protein>
<sequence length="195" mass="20684">MLLLLPMALSEMQHNLLGQWKKAQSWLPAWKHEETRTGILRRRGEQAAFMGGVPGPGHPHPLTQEGPGTCVLASSLTFALSALFVSLSDLQRPPFSLPGTVAPLQGPPFPPARSLRPLRFCSTARLPHTRLSLQAPRVPSASLAACSLLLQVAFIGLSLGVGALPCFHGNCLAPGGPSSFELQGQDHAGHRCPAA</sequence>
<reference evidence="1" key="5">
    <citation type="submission" date="2005-04" db="EMBL/GenBank/DDBJ databases">
        <authorList>
            <person name="Wilson R.K."/>
        </authorList>
    </citation>
    <scope>NUCLEOTIDE SEQUENCE</scope>
</reference>
<dbReference type="EMBL" id="CH471263">
    <property type="protein sequence ID" value="EAW55605.1"/>
    <property type="molecule type" value="Genomic_DNA"/>
</dbReference>
<reference evidence="2" key="2">
    <citation type="journal article" date="2001" name="Science">
        <title>The sequence of the human genome.</title>
        <authorList>
            <person name="Venter J.C."/>
            <person name="Adams M.D."/>
            <person name="Myers E.W."/>
            <person name="Li P.W."/>
            <person name="Mural R.J."/>
            <person name="Sutton G.G."/>
            <person name="Smith H.O."/>
            <person name="Yandell M."/>
            <person name="Evans C.A."/>
            <person name="Holt R.A."/>
            <person name="Gocayne J.D."/>
            <person name="Amanatides P."/>
            <person name="Ballew R.M."/>
            <person name="Huson D.H."/>
            <person name="Wortman J.R."/>
            <person name="Zhang Q."/>
            <person name="Kodira C.D."/>
            <person name="Zheng X.H."/>
            <person name="Chen L."/>
            <person name="Skupski M."/>
            <person name="Subramanian G."/>
            <person name="Thomas P.D."/>
            <person name="Zhang J."/>
            <person name="Gabor Miklos G.L."/>
            <person name="Nelson C."/>
            <person name="Broder S."/>
            <person name="Clark A.G."/>
            <person name="Nadeau J."/>
            <person name="McKusick V.A."/>
            <person name="Zinder N."/>
            <person name="Levine A.J."/>
            <person name="Roberts R.J."/>
            <person name="Simon M."/>
            <person name="Slayman C."/>
            <person name="Hunkapiller M."/>
            <person name="Bolanos R."/>
            <person name="Delcher A."/>
            <person name="Dew I."/>
            <person name="Fasulo D."/>
            <person name="Flanigan M."/>
            <person name="Florea L."/>
            <person name="Halpern A."/>
            <person name="Hannenhalli S."/>
            <person name="Kravitz S."/>
            <person name="Levy S."/>
            <person name="Mobarry C."/>
            <person name="Reinert K."/>
            <person name="Remington K."/>
            <person name="Abu-Threideh J."/>
            <person name="Beasley E."/>
            <person name="Biddick K."/>
            <person name="Bonazzi V."/>
            <person name="Brandon R."/>
            <person name="Cargill M."/>
            <person name="Chandramouliswaran I."/>
            <person name="Charlab R."/>
            <person name="Chaturvedi K."/>
            <person name="Deng Z."/>
            <person name="Di Francesco V."/>
            <person name="Dunn P."/>
            <person name="Eilbeck K."/>
            <person name="Evangelista C."/>
            <person name="Gabrielian A.E."/>
            <person name="Gan W."/>
            <person name="Ge W."/>
            <person name="Gong F."/>
            <person name="Gu Z."/>
            <person name="Guan P."/>
            <person name="Heiman T.J."/>
            <person name="Higgins M.E."/>
            <person name="Ji R.R."/>
            <person name="Ke Z."/>
            <person name="Ketchum K.A."/>
            <person name="Lai Z."/>
            <person name="Lei Y."/>
            <person name="Li Z."/>
            <person name="Li J."/>
            <person name="Liang Y."/>
            <person name="Lin X."/>
            <person name="Lu F."/>
            <person name="Merkulov G.V."/>
            <person name="Milshina N."/>
            <person name="Moore H.M."/>
            <person name="Naik A.K."/>
            <person name="Narayan V.A."/>
            <person name="Neelam B."/>
            <person name="Nusskern D."/>
            <person name="Rusch D.B."/>
            <person name="Salzberg S."/>
            <person name="Shao W."/>
            <person name="Shue B."/>
            <person name="Sun J."/>
            <person name="Wang Z."/>
            <person name="Wang A."/>
            <person name="Wang X."/>
            <person name="Wang J."/>
            <person name="Wei M."/>
            <person name="Wides R."/>
            <person name="Xiao C."/>
            <person name="Yan C."/>
            <person name="Yao A."/>
            <person name="Ye J."/>
            <person name="Zhan M."/>
            <person name="Zhang W."/>
            <person name="Zhang H."/>
            <person name="Zhao Q."/>
            <person name="Zheng L."/>
            <person name="Zhong F."/>
            <person name="Zhong W."/>
            <person name="Zhu S."/>
            <person name="Zhao S."/>
            <person name="Gilbert D."/>
            <person name="Baumhueter S."/>
            <person name="Spier G."/>
            <person name="Carter C."/>
            <person name="Cravchik A."/>
            <person name="Woodage T."/>
            <person name="Ali F."/>
            <person name="An H."/>
            <person name="Awe A."/>
            <person name="Baldwin D."/>
            <person name="Baden H."/>
            <person name="Barnstead M."/>
            <person name="Barrow I."/>
            <person name="Beeson K."/>
            <person name="Busam D."/>
            <person name="Carver A."/>
            <person name="Center A."/>
            <person name="Cheng M.L."/>
            <person name="Curry L."/>
            <person name="Danaher S."/>
            <person name="Davenport L."/>
            <person name="Desilets R."/>
            <person name="Dietz S."/>
            <person name="Dodson K."/>
            <person name="Doup L."/>
            <person name="Ferriera S."/>
            <person name="Garg N."/>
            <person name="Gluecksmann A."/>
            <person name="Hart B."/>
            <person name="Haynes J."/>
            <person name="Haynes C."/>
            <person name="Heiner C."/>
            <person name="Hladun S."/>
            <person name="Hostin D."/>
            <person name="Houck J."/>
            <person name="Howland T."/>
            <person name="Ibegwam C."/>
            <person name="Johnson J."/>
            <person name="Kalush F."/>
            <person name="Kline L."/>
            <person name="Koduru S."/>
            <person name="Love A."/>
            <person name="Mann F."/>
            <person name="May D."/>
            <person name="McCawley S."/>
            <person name="McIntosh T."/>
            <person name="McMullen I."/>
            <person name="Moy M."/>
            <person name="Moy L."/>
            <person name="Murphy B."/>
            <person name="Nelson K."/>
            <person name="Pfannkoch C."/>
            <person name="Pratts E."/>
            <person name="Puri V."/>
            <person name="Qureshi H."/>
            <person name="Reardon M."/>
            <person name="Rodriguez R."/>
            <person name="Rogers Y.H."/>
            <person name="Romblad D."/>
            <person name="Ruhfel B."/>
            <person name="Scott R."/>
            <person name="Sitter C."/>
            <person name="Smallwood M."/>
            <person name="Stewart E."/>
            <person name="Strong R."/>
            <person name="Suh E."/>
            <person name="Thomas R."/>
            <person name="Tint N.N."/>
            <person name="Tse S."/>
            <person name="Vech C."/>
            <person name="Wang G."/>
            <person name="Wetter J."/>
            <person name="Williams S."/>
            <person name="Williams M."/>
            <person name="Windsor S."/>
            <person name="Winn-Deen E."/>
            <person name="Wolfe K."/>
            <person name="Zaveri J."/>
            <person name="Zaveri K."/>
            <person name="Abril J.F."/>
            <person name="Guigo R."/>
            <person name="Campbell M.J."/>
            <person name="Sjolander K.V."/>
            <person name="Karlak B."/>
            <person name="Kejariwal A."/>
            <person name="Mi H."/>
            <person name="Lazareva B."/>
            <person name="Hatton T."/>
            <person name="Narechania A."/>
            <person name="Diemer K."/>
            <person name="Muruganujan A."/>
            <person name="Guo N."/>
            <person name="Sato S."/>
            <person name="Bafna V."/>
            <person name="Istrail S."/>
            <person name="Lippert R."/>
            <person name="Schwartz R."/>
            <person name="Walenz B."/>
            <person name="Yooseph S."/>
            <person name="Allen D."/>
            <person name="Basu A."/>
            <person name="Baxendale J."/>
            <person name="Blick L."/>
            <person name="Caminha M."/>
            <person name="Carnes-Stine J."/>
            <person name="Caulk P."/>
            <person name="Chiang Y.H."/>
            <person name="Coyne M."/>
            <person name="Dahlke C."/>
            <person name="Mays A."/>
            <person name="Dombroski M."/>
            <person name="Donnelly M."/>
            <person name="Ely D."/>
            <person name="Esparham S."/>
            <person name="Fosler C."/>
            <person name="Gire H."/>
            <person name="Glanowski S."/>
            <person name="Glasser K."/>
            <person name="Glodek A."/>
            <person name="Gorokhov M."/>
            <person name="Graham K."/>
            <person name="Gropman B."/>
            <person name="Harris M."/>
            <person name="Heil J."/>
            <person name="Henderson S."/>
            <person name="Hoover J."/>
            <person name="Jennings D."/>
            <person name="Jordan C."/>
            <person name="Jordan J."/>
            <person name="Kasha J."/>
            <person name="Kagan L."/>
            <person name="Kraft C."/>
            <person name="Levitsky A."/>
            <person name="Lewis M."/>
            <person name="Liu X."/>
            <person name="Lopez J."/>
            <person name="Ma D."/>
            <person name="Majoros W."/>
            <person name="McDaniel J."/>
            <person name="Murphy S."/>
            <person name="Newman M."/>
            <person name="Nguyen T."/>
            <person name="Nguyen N."/>
            <person name="Nodell M."/>
            <person name="Pan S."/>
            <person name="Peck J."/>
            <person name="Peterson M."/>
            <person name="Rowe W."/>
            <person name="Sanders R."/>
            <person name="Scott J."/>
            <person name="Simpson M."/>
            <person name="Smith T."/>
            <person name="Sprague A."/>
            <person name="Stockwell T."/>
            <person name="Turner R."/>
            <person name="Venter E."/>
            <person name="Wang M."/>
            <person name="Wen M."/>
            <person name="Wu D."/>
            <person name="Wu M."/>
            <person name="Xia A."/>
            <person name="Zandieh A."/>
            <person name="Zhu X."/>
        </authorList>
    </citation>
    <scope>NUCLEOTIDE SEQUENCE</scope>
</reference>
<evidence type="ECO:0000313" key="1">
    <source>
        <dbReference type="EMBL" id="AAY14884.1"/>
    </source>
</evidence>